<keyword evidence="1" id="KW-0614">Plasmid</keyword>
<dbReference type="Proteomes" id="UP000001953">
    <property type="component" value="Plasmid 1"/>
</dbReference>
<sequence length="202" mass="22086">MVARNVAADRPKSPLQCGRQFPNGCHDGSAGKVFRIEGIFLTTAALTVPALISPSRNRRDEIDYSRAQCGPQEPAASIWLERRHGHGHCLHQHITERFDLAGSRRKGGVFFTAAYFARQDKMDFGAGNLHRLCRPGGASRCAPAGHHLWFIGRPMTLVFSNALELFAIGGAVFTVNAIARGVLFGGRLLCRGRAVNRHDSGR</sequence>
<keyword evidence="2" id="KW-1185">Reference proteome</keyword>
<name>Q1QFZ2_NITHX</name>
<geneLocation type="plasmid" evidence="2">
    <name>pNITHX1</name>
</geneLocation>
<evidence type="ECO:0000313" key="1">
    <source>
        <dbReference type="EMBL" id="ABE64855.1"/>
    </source>
</evidence>
<protein>
    <submittedName>
        <fullName evidence="1">Uncharacterized protein</fullName>
    </submittedName>
</protein>
<organism evidence="1 2">
    <name type="scientific">Nitrobacter hamburgensis (strain DSM 10229 / NCIMB 13809 / X14)</name>
    <dbReference type="NCBI Taxonomy" id="323097"/>
    <lineage>
        <taxon>Bacteria</taxon>
        <taxon>Pseudomonadati</taxon>
        <taxon>Pseudomonadota</taxon>
        <taxon>Alphaproteobacteria</taxon>
        <taxon>Hyphomicrobiales</taxon>
        <taxon>Nitrobacteraceae</taxon>
        <taxon>Nitrobacter</taxon>
    </lineage>
</organism>
<proteinExistence type="predicted"/>
<evidence type="ECO:0000313" key="2">
    <source>
        <dbReference type="Proteomes" id="UP000001953"/>
    </source>
</evidence>
<dbReference type="HOGENOM" id="CLU_1353483_0_0_5"/>
<reference evidence="2" key="1">
    <citation type="submission" date="2006-03" db="EMBL/GenBank/DDBJ databases">
        <title>Complete sequence of plasmid 1 of Nitrobacter hamburgensis X14.</title>
        <authorList>
            <consortium name="US DOE Joint Genome Institute"/>
            <person name="Copeland A."/>
            <person name="Lucas S."/>
            <person name="Lapidus A."/>
            <person name="Barry K."/>
            <person name="Detter J.C."/>
            <person name="Glavina del Rio T."/>
            <person name="Hammon N."/>
            <person name="Israni S."/>
            <person name="Dalin E."/>
            <person name="Tice H."/>
            <person name="Pitluck S."/>
            <person name="Chain P."/>
            <person name="Malfatti S."/>
            <person name="Shin M."/>
            <person name="Vergez L."/>
            <person name="Schmutz J."/>
            <person name="Larimer F."/>
            <person name="Land M."/>
            <person name="Hauser L."/>
            <person name="Kyrpides N."/>
            <person name="Ivanova N."/>
            <person name="Ward B."/>
            <person name="Arp D."/>
            <person name="Klotz M."/>
            <person name="Stein L."/>
            <person name="O'Mullan G."/>
            <person name="Starkenburg S."/>
            <person name="Sayavedra L."/>
            <person name="Poret-Peterson A.T."/>
            <person name="Gentry M.E."/>
            <person name="Bruce D."/>
            <person name="Richardson P."/>
        </authorList>
    </citation>
    <scope>NUCLEOTIDE SEQUENCE [LARGE SCALE GENOMIC DNA]</scope>
    <source>
        <strain evidence="2">DSM 10229 / NCIMB 13809 / X14</strain>
        <plasmid evidence="2">Plasmid pNITHX1</plasmid>
    </source>
</reference>
<accession>Q1QFZ2</accession>
<gene>
    <name evidence="1" type="ordered locus">Nham_4242</name>
</gene>
<dbReference type="KEGG" id="nha:Nham_4242"/>
<dbReference type="AlphaFoldDB" id="Q1QFZ2"/>
<dbReference type="EMBL" id="CP000320">
    <property type="protein sequence ID" value="ABE64855.1"/>
    <property type="molecule type" value="Genomic_DNA"/>
</dbReference>